<organism evidence="1 2">
    <name type="scientific">Panagrolaimus sp. PS1159</name>
    <dbReference type="NCBI Taxonomy" id="55785"/>
    <lineage>
        <taxon>Eukaryota</taxon>
        <taxon>Metazoa</taxon>
        <taxon>Ecdysozoa</taxon>
        <taxon>Nematoda</taxon>
        <taxon>Chromadorea</taxon>
        <taxon>Rhabditida</taxon>
        <taxon>Tylenchina</taxon>
        <taxon>Panagrolaimomorpha</taxon>
        <taxon>Panagrolaimoidea</taxon>
        <taxon>Panagrolaimidae</taxon>
        <taxon>Panagrolaimus</taxon>
    </lineage>
</organism>
<evidence type="ECO:0000313" key="2">
    <source>
        <dbReference type="WBParaSite" id="PS1159_v2.g23800.t1"/>
    </source>
</evidence>
<name>A0AC35G3R4_9BILA</name>
<dbReference type="WBParaSite" id="PS1159_v2.g23800.t1">
    <property type="protein sequence ID" value="PS1159_v2.g23800.t1"/>
    <property type="gene ID" value="PS1159_v2.g23800"/>
</dbReference>
<proteinExistence type="predicted"/>
<reference evidence="2" key="1">
    <citation type="submission" date="2022-11" db="UniProtKB">
        <authorList>
            <consortium name="WormBaseParasite"/>
        </authorList>
    </citation>
    <scope>IDENTIFICATION</scope>
</reference>
<protein>
    <submittedName>
        <fullName evidence="2">Uncharacterized protein</fullName>
    </submittedName>
</protein>
<sequence>MFIKLVIITVICQILIINTALSASIRNSTTTDNLSTTSTTPKSSIIQHSNSNFSIAPRTETITLGTTFKPNLFEKAETTEKTVPKKLMRGKKAAASNEGGAAVVTTISTPNDELANAIKEKFAKAQNRIQDVFNNTKEKIQAQNKKFQEEMDVSSNSDAKVVAASEMTSENKKDKKEGGSNAKIAADTISASSPPSAASIMPTLPSIDESIKPITGAGIETLSFSKTVDLPIINKPNDKQNVFVVGDKGNATFSRTLNSLSVEAHNIL</sequence>
<dbReference type="Proteomes" id="UP000887580">
    <property type="component" value="Unplaced"/>
</dbReference>
<accession>A0AC35G3R4</accession>
<evidence type="ECO:0000313" key="1">
    <source>
        <dbReference type="Proteomes" id="UP000887580"/>
    </source>
</evidence>